<dbReference type="InterPro" id="IPR013498">
    <property type="entry name" value="Topo_IA_Znf"/>
</dbReference>
<keyword evidence="5" id="KW-0862">Zinc</keyword>
<dbReference type="GO" id="GO:0003677">
    <property type="term" value="F:DNA binding"/>
    <property type="evidence" value="ECO:0007669"/>
    <property type="project" value="UniProtKB-KW"/>
</dbReference>
<dbReference type="Pfam" id="PF13368">
    <property type="entry name" value="Toprim_C_rpt"/>
    <property type="match status" value="2"/>
</dbReference>
<dbReference type="Gene3D" id="2.70.20.10">
    <property type="entry name" value="Topoisomerase I, domain 3"/>
    <property type="match status" value="1"/>
</dbReference>
<dbReference type="InterPro" id="IPR023406">
    <property type="entry name" value="Topo_IA_AS"/>
</dbReference>
<evidence type="ECO:0000256" key="2">
    <source>
        <dbReference type="ARBA" id="ARBA00009446"/>
    </source>
</evidence>
<sequence>MSSYTLVIVESPAKAKTIEKYLGKNYRVLSSIGHVRDLPKSNKDAVDIEAGFIPRYIISPGKGKVIDGLKAAAKKADEVLLASDPDREGEAIAWHVAELIKDVNPNLKRVAFNEITETAVKEAIANPRDLDINLKEAQEARRVLDRLVGYDLSGLIWKKVRYGLSAGRVQSPALRIVMEREREIRAFIPDDYFTLTANTEAKGMKIPFICTEEPGKQAEADRIKEIGEASTWVITDLKESEAKRSPRPPFTTSTLQQTASTRLGFSPSRTMGAAQKLYEAGHITYMRTDSPNLSSAAQKQILALLHADFGESYVMPRTYKSKSKSAQEAHEAVRPTNFAKRSVGSTGDQKALYELIWKRAVASQMADATMKRSKLITNITDTKKTIPDFAVNGSRVVFDGWLKVDTRARGEDTEVPKLSIGDAVAIEDIVIEAKQTQPPNRYTEAGLIKELEKRGIGRPSTYASIMKTITDRGYVLKEGRTLIPTDTGDVVSSFLEQHFMQYISDTFTSEMEDELDEIAEGKRTYLKTLTDFYFPFQKDVEAKADIEKITNLGPGPKQFPCPECGADMIIKLGRSGTFLSCIRFPDCNGARIIDGSEMKPDAPLGNDPETNLPVYVLNGKFGPYVQLGETPEKVKGKKAVAPKRASLPAGTKPEDVTLELALKFLTLPRELGLHPTTGEPVMANTGQYGPYIAHAGDFRSLKGGDDPYTITFDRAMEIYKEPKGTRKGEKLIKELGIHPTTRKLVNVFESKSGRYLKKGFKRISIPDQVSTDDLTIEIAVDLLKQG</sequence>
<evidence type="ECO:0000256" key="6">
    <source>
        <dbReference type="ARBA" id="ARBA00022842"/>
    </source>
</evidence>
<keyword evidence="3" id="KW-0479">Metal-binding</keyword>
<dbReference type="PRINTS" id="PR00417">
    <property type="entry name" value="PRTPISMRASEI"/>
</dbReference>
<dbReference type="CDD" id="cd03363">
    <property type="entry name" value="TOPRIM_TopoIA_TopoI"/>
    <property type="match status" value="1"/>
</dbReference>
<dbReference type="HAMAP" id="MF_00952">
    <property type="entry name" value="Topoisom_1_prok"/>
    <property type="match status" value="1"/>
</dbReference>
<accession>A0A1F6FGD2</accession>
<comment type="catalytic activity">
    <reaction evidence="1 10">
        <text>ATP-independent breakage of single-stranded DNA, followed by passage and rejoining.</text>
        <dbReference type="EC" id="5.6.2.1"/>
    </reaction>
</comment>
<comment type="function">
    <text evidence="10">Releases the supercoiling and torsional tension of DNA, which is introduced during the DNA replication and transcription, by transiently cleaving and rejoining one strand of the DNA duplex. Introduces a single-strand break via transesterification at a target site in duplex DNA. The scissile phosphodiester is attacked by the catalytic tyrosine of the enzyme, resulting in the formation of a DNA-(5'-phosphotyrosyl)-enzyme intermediate and the expulsion of a 3'-OH DNA strand. The free DNA strand then undergoes passage around the unbroken strand, thus removing DNA supercoils. Finally, in the religation step, the DNA 3'-OH attacks the covalent intermediate to expel the active-site tyrosine and restore the DNA phosphodiester backbone.</text>
</comment>
<dbReference type="InterPro" id="IPR025589">
    <property type="entry name" value="Toprim_C_rpt"/>
</dbReference>
<dbReference type="SMART" id="SM00493">
    <property type="entry name" value="TOPRIM"/>
    <property type="match status" value="1"/>
</dbReference>
<evidence type="ECO:0000259" key="12">
    <source>
        <dbReference type="PROSITE" id="PS52039"/>
    </source>
</evidence>
<dbReference type="SUPFAM" id="SSF56712">
    <property type="entry name" value="Prokaryotic type I DNA topoisomerase"/>
    <property type="match status" value="1"/>
</dbReference>
<feature type="site" description="Interaction with DNA" evidence="10">
    <location>
        <position position="287"/>
    </location>
</feature>
<feature type="region of interest" description="Interaction with DNA" evidence="10">
    <location>
        <begin position="165"/>
        <end position="170"/>
    </location>
</feature>
<evidence type="ECO:0000256" key="10">
    <source>
        <dbReference type="HAMAP-Rule" id="MF_00952"/>
    </source>
</evidence>
<feature type="site" description="Interaction with DNA" evidence="10">
    <location>
        <position position="157"/>
    </location>
</feature>
<dbReference type="Pfam" id="PF01751">
    <property type="entry name" value="Toprim"/>
    <property type="match status" value="1"/>
</dbReference>
<dbReference type="PROSITE" id="PS52039">
    <property type="entry name" value="TOPO_IA_2"/>
    <property type="match status" value="1"/>
</dbReference>
<keyword evidence="7 10" id="KW-0799">Topoisomerase</keyword>
<feature type="site" description="Interaction with DNA" evidence="10">
    <location>
        <position position="141"/>
    </location>
</feature>
<dbReference type="InterPro" id="IPR013824">
    <property type="entry name" value="Topo_IA_cen_sub1"/>
</dbReference>
<dbReference type="InterPro" id="IPR005733">
    <property type="entry name" value="TopoI_bac-type"/>
</dbReference>
<dbReference type="CDD" id="cd00186">
    <property type="entry name" value="TOP1Ac"/>
    <property type="match status" value="1"/>
</dbReference>
<comment type="subunit">
    <text evidence="10">Monomer.</text>
</comment>
<feature type="domain" description="Topo IA-type catalytic" evidence="12">
    <location>
        <begin position="131"/>
        <end position="541"/>
    </location>
</feature>
<dbReference type="PROSITE" id="PS50880">
    <property type="entry name" value="TOPRIM"/>
    <property type="match status" value="1"/>
</dbReference>
<feature type="site" description="Interaction with DNA" evidence="10">
    <location>
        <position position="34"/>
    </location>
</feature>
<dbReference type="EC" id="5.6.2.1" evidence="10"/>
<keyword evidence="9 10" id="KW-0413">Isomerase</keyword>
<dbReference type="GO" id="GO:0006265">
    <property type="term" value="P:DNA topological change"/>
    <property type="evidence" value="ECO:0007669"/>
    <property type="project" value="UniProtKB-UniRule"/>
</dbReference>
<reference evidence="13 14" key="1">
    <citation type="journal article" date="2016" name="Nat. Commun.">
        <title>Thousands of microbial genomes shed light on interconnected biogeochemical processes in an aquifer system.</title>
        <authorList>
            <person name="Anantharaman K."/>
            <person name="Brown C.T."/>
            <person name="Hug L.A."/>
            <person name="Sharon I."/>
            <person name="Castelle C.J."/>
            <person name="Probst A.J."/>
            <person name="Thomas B.C."/>
            <person name="Singh A."/>
            <person name="Wilkins M.J."/>
            <person name="Karaoz U."/>
            <person name="Brodie E.L."/>
            <person name="Williams K.H."/>
            <person name="Hubbard S.S."/>
            <person name="Banfield J.F."/>
        </authorList>
    </citation>
    <scope>NUCLEOTIDE SEQUENCE [LARGE SCALE GENOMIC DNA]</scope>
</reference>
<evidence type="ECO:0000256" key="1">
    <source>
        <dbReference type="ARBA" id="ARBA00000213"/>
    </source>
</evidence>
<evidence type="ECO:0000256" key="5">
    <source>
        <dbReference type="ARBA" id="ARBA00022833"/>
    </source>
</evidence>
<gene>
    <name evidence="10" type="primary">topA</name>
    <name evidence="13" type="ORF">A3G90_02500</name>
</gene>
<dbReference type="InterPro" id="IPR006171">
    <property type="entry name" value="TOPRIM_dom"/>
</dbReference>
<evidence type="ECO:0000256" key="3">
    <source>
        <dbReference type="ARBA" id="ARBA00022723"/>
    </source>
</evidence>
<evidence type="ECO:0000256" key="4">
    <source>
        <dbReference type="ARBA" id="ARBA00022771"/>
    </source>
</evidence>
<feature type="site" description="Interaction with DNA" evidence="10">
    <location>
        <position position="150"/>
    </location>
</feature>
<dbReference type="InterPro" id="IPR000380">
    <property type="entry name" value="Topo_IA"/>
</dbReference>
<dbReference type="GO" id="GO:0003917">
    <property type="term" value="F:DNA topoisomerase type I (single strand cut, ATP-independent) activity"/>
    <property type="evidence" value="ECO:0007669"/>
    <property type="project" value="UniProtKB-UniRule"/>
</dbReference>
<dbReference type="STRING" id="1798525.A3G90_02500"/>
<comment type="caution">
    <text evidence="13">The sequence shown here is derived from an EMBL/GenBank/DDBJ whole genome shotgun (WGS) entry which is preliminary data.</text>
</comment>
<feature type="domain" description="Toprim" evidence="11">
    <location>
        <begin position="4"/>
        <end position="115"/>
    </location>
</feature>
<evidence type="ECO:0000313" key="13">
    <source>
        <dbReference type="EMBL" id="OGG84916.1"/>
    </source>
</evidence>
<protein>
    <recommendedName>
        <fullName evidence="10">DNA topoisomerase 1</fullName>
        <ecNumber evidence="10">5.6.2.1</ecNumber>
    </recommendedName>
    <alternativeName>
        <fullName evidence="10">DNA topoisomerase I</fullName>
    </alternativeName>
</protein>
<dbReference type="InterPro" id="IPR023405">
    <property type="entry name" value="Topo_IA_core_domain"/>
</dbReference>
<keyword evidence="4" id="KW-0863">Zinc-finger</keyword>
<feature type="active site" description="O-(5'-phospho-DNA)-tyrosine intermediate" evidence="10">
    <location>
        <position position="285"/>
    </location>
</feature>
<evidence type="ECO:0000313" key="14">
    <source>
        <dbReference type="Proteomes" id="UP000177325"/>
    </source>
</evidence>
<dbReference type="PANTHER" id="PTHR42785:SF1">
    <property type="entry name" value="DNA TOPOISOMERASE"/>
    <property type="match status" value="1"/>
</dbReference>
<name>A0A1F6FGD2_9BACT</name>
<keyword evidence="6" id="KW-0460">Magnesium</keyword>
<dbReference type="InterPro" id="IPR013825">
    <property type="entry name" value="Topo_IA_cen_sub2"/>
</dbReference>
<dbReference type="EMBL" id="MFMM01000001">
    <property type="protein sequence ID" value="OGG84916.1"/>
    <property type="molecule type" value="Genomic_DNA"/>
</dbReference>
<dbReference type="InterPro" id="IPR003601">
    <property type="entry name" value="Topo_IA_2"/>
</dbReference>
<organism evidence="13 14">
    <name type="scientific">Candidatus Kaiserbacteria bacterium RIFCSPLOWO2_12_FULL_45_26</name>
    <dbReference type="NCBI Taxonomy" id="1798525"/>
    <lineage>
        <taxon>Bacteria</taxon>
        <taxon>Candidatus Kaiseribacteriota</taxon>
    </lineage>
</organism>
<comment type="similarity">
    <text evidence="2 10">Belongs to the type IA topoisomerase family.</text>
</comment>
<dbReference type="Gene3D" id="3.40.50.140">
    <property type="match status" value="1"/>
</dbReference>
<dbReference type="PROSITE" id="PS00396">
    <property type="entry name" value="TOPO_IA_1"/>
    <property type="match status" value="1"/>
</dbReference>
<dbReference type="PANTHER" id="PTHR42785">
    <property type="entry name" value="DNA TOPOISOMERASE, TYPE IA, CORE"/>
    <property type="match status" value="1"/>
</dbReference>
<dbReference type="InterPro" id="IPR013826">
    <property type="entry name" value="Topo_IA_cen_sub3"/>
</dbReference>
<feature type="site" description="Interaction with DNA" evidence="10">
    <location>
        <position position="142"/>
    </location>
</feature>
<evidence type="ECO:0000256" key="8">
    <source>
        <dbReference type="ARBA" id="ARBA00023125"/>
    </source>
</evidence>
<evidence type="ECO:0000256" key="7">
    <source>
        <dbReference type="ARBA" id="ARBA00023029"/>
    </source>
</evidence>
<dbReference type="InterPro" id="IPR034149">
    <property type="entry name" value="TOPRIM_TopoI"/>
</dbReference>
<dbReference type="InterPro" id="IPR003602">
    <property type="entry name" value="Topo_IA_DNA-bd_dom"/>
</dbReference>
<evidence type="ECO:0000259" key="11">
    <source>
        <dbReference type="PROSITE" id="PS50880"/>
    </source>
</evidence>
<dbReference type="Gene3D" id="1.10.460.10">
    <property type="entry name" value="Topoisomerase I, domain 2"/>
    <property type="match status" value="1"/>
</dbReference>
<dbReference type="GO" id="GO:0008270">
    <property type="term" value="F:zinc ion binding"/>
    <property type="evidence" value="ECO:0007669"/>
    <property type="project" value="UniProtKB-KW"/>
</dbReference>
<dbReference type="Gene3D" id="3.30.65.10">
    <property type="entry name" value="Bacterial Topoisomerase I, domain 1"/>
    <property type="match status" value="1"/>
</dbReference>
<dbReference type="Pfam" id="PF01396">
    <property type="entry name" value="Zn_ribbon_Top1"/>
    <property type="match status" value="1"/>
</dbReference>
<dbReference type="AlphaFoldDB" id="A0A1F6FGD2"/>
<dbReference type="InterPro" id="IPR013497">
    <property type="entry name" value="Topo_IA_cen"/>
</dbReference>
<keyword evidence="8 10" id="KW-0238">DNA-binding</keyword>
<evidence type="ECO:0000256" key="9">
    <source>
        <dbReference type="ARBA" id="ARBA00023235"/>
    </source>
</evidence>
<dbReference type="SMART" id="SM00436">
    <property type="entry name" value="TOP1Bc"/>
    <property type="match status" value="1"/>
</dbReference>
<dbReference type="SMART" id="SM00437">
    <property type="entry name" value="TOP1Ac"/>
    <property type="match status" value="1"/>
</dbReference>
<dbReference type="GO" id="GO:0005694">
    <property type="term" value="C:chromosome"/>
    <property type="evidence" value="ECO:0007669"/>
    <property type="project" value="InterPro"/>
</dbReference>
<feature type="site" description="Interaction with DNA" evidence="10">
    <location>
        <position position="472"/>
    </location>
</feature>
<dbReference type="Pfam" id="PF01131">
    <property type="entry name" value="Topoisom_bac"/>
    <property type="match status" value="1"/>
</dbReference>
<feature type="site" description="Interaction with DNA" evidence="10">
    <location>
        <position position="145"/>
    </location>
</feature>
<proteinExistence type="inferred from homology"/>
<dbReference type="NCBIfam" id="TIGR01051">
    <property type="entry name" value="topA_bact"/>
    <property type="match status" value="1"/>
</dbReference>
<dbReference type="Gene3D" id="1.10.290.10">
    <property type="entry name" value="Topoisomerase I, domain 4"/>
    <property type="match status" value="1"/>
</dbReference>
<dbReference type="Proteomes" id="UP000177325">
    <property type="component" value="Unassembled WGS sequence"/>
</dbReference>
<dbReference type="InterPro" id="IPR028612">
    <property type="entry name" value="Topoisom_1_IA"/>
</dbReference>